<feature type="compositionally biased region" description="Polar residues" evidence="1">
    <location>
        <begin position="51"/>
        <end position="64"/>
    </location>
</feature>
<keyword evidence="3" id="KW-1185">Reference proteome</keyword>
<protein>
    <submittedName>
        <fullName evidence="2">Uncharacterized protein</fullName>
    </submittedName>
</protein>
<feature type="region of interest" description="Disordered" evidence="1">
    <location>
        <begin position="1"/>
        <end position="92"/>
    </location>
</feature>
<organism evidence="2 3">
    <name type="scientific">Coniophora puteana (strain RWD-64-598)</name>
    <name type="common">Brown rot fungus</name>
    <dbReference type="NCBI Taxonomy" id="741705"/>
    <lineage>
        <taxon>Eukaryota</taxon>
        <taxon>Fungi</taxon>
        <taxon>Dikarya</taxon>
        <taxon>Basidiomycota</taxon>
        <taxon>Agaricomycotina</taxon>
        <taxon>Agaricomycetes</taxon>
        <taxon>Agaricomycetidae</taxon>
        <taxon>Boletales</taxon>
        <taxon>Coniophorineae</taxon>
        <taxon>Coniophoraceae</taxon>
        <taxon>Coniophora</taxon>
    </lineage>
</organism>
<dbReference type="AlphaFoldDB" id="R7SEZ1"/>
<sequence>MTTTASTTTVQQPHTQMLDPASFNISEGVHSPLPPSQISHYSTLAGALGGQNVSQALQNQSSNQKSSPAPSPKTKPKQTRQKPNPKRTKSSS</sequence>
<proteinExistence type="predicted"/>
<evidence type="ECO:0000313" key="2">
    <source>
        <dbReference type="EMBL" id="EIW74445.1"/>
    </source>
</evidence>
<dbReference type="Proteomes" id="UP000053558">
    <property type="component" value="Unassembled WGS sequence"/>
</dbReference>
<dbReference type="EMBL" id="JH711592">
    <property type="protein sequence ID" value="EIW74445.1"/>
    <property type="molecule type" value="Genomic_DNA"/>
</dbReference>
<dbReference type="RefSeq" id="XP_007775458.1">
    <property type="nucleotide sequence ID" value="XM_007777268.1"/>
</dbReference>
<dbReference type="KEGG" id="cput:CONPUDRAFT_170153"/>
<reference evidence="3" key="1">
    <citation type="journal article" date="2012" name="Science">
        <title>The Paleozoic origin of enzymatic lignin decomposition reconstructed from 31 fungal genomes.</title>
        <authorList>
            <person name="Floudas D."/>
            <person name="Binder M."/>
            <person name="Riley R."/>
            <person name="Barry K."/>
            <person name="Blanchette R.A."/>
            <person name="Henrissat B."/>
            <person name="Martinez A.T."/>
            <person name="Otillar R."/>
            <person name="Spatafora J.W."/>
            <person name="Yadav J.S."/>
            <person name="Aerts A."/>
            <person name="Benoit I."/>
            <person name="Boyd A."/>
            <person name="Carlson A."/>
            <person name="Copeland A."/>
            <person name="Coutinho P.M."/>
            <person name="de Vries R.P."/>
            <person name="Ferreira P."/>
            <person name="Findley K."/>
            <person name="Foster B."/>
            <person name="Gaskell J."/>
            <person name="Glotzer D."/>
            <person name="Gorecki P."/>
            <person name="Heitman J."/>
            <person name="Hesse C."/>
            <person name="Hori C."/>
            <person name="Igarashi K."/>
            <person name="Jurgens J.A."/>
            <person name="Kallen N."/>
            <person name="Kersten P."/>
            <person name="Kohler A."/>
            <person name="Kuees U."/>
            <person name="Kumar T.K.A."/>
            <person name="Kuo A."/>
            <person name="LaButti K."/>
            <person name="Larrondo L.F."/>
            <person name="Lindquist E."/>
            <person name="Ling A."/>
            <person name="Lombard V."/>
            <person name="Lucas S."/>
            <person name="Lundell T."/>
            <person name="Martin R."/>
            <person name="McLaughlin D.J."/>
            <person name="Morgenstern I."/>
            <person name="Morin E."/>
            <person name="Murat C."/>
            <person name="Nagy L.G."/>
            <person name="Nolan M."/>
            <person name="Ohm R.A."/>
            <person name="Patyshakuliyeva A."/>
            <person name="Rokas A."/>
            <person name="Ruiz-Duenas F.J."/>
            <person name="Sabat G."/>
            <person name="Salamov A."/>
            <person name="Samejima M."/>
            <person name="Schmutz J."/>
            <person name="Slot J.C."/>
            <person name="St John F."/>
            <person name="Stenlid J."/>
            <person name="Sun H."/>
            <person name="Sun S."/>
            <person name="Syed K."/>
            <person name="Tsang A."/>
            <person name="Wiebenga A."/>
            <person name="Young D."/>
            <person name="Pisabarro A."/>
            <person name="Eastwood D.C."/>
            <person name="Martin F."/>
            <person name="Cullen D."/>
            <person name="Grigoriev I.V."/>
            <person name="Hibbett D.S."/>
        </authorList>
    </citation>
    <scope>NUCLEOTIDE SEQUENCE [LARGE SCALE GENOMIC DNA]</scope>
    <source>
        <strain evidence="3">RWD-64-598 SS2</strain>
    </source>
</reference>
<feature type="compositionally biased region" description="Basic residues" evidence="1">
    <location>
        <begin position="74"/>
        <end position="92"/>
    </location>
</feature>
<name>R7SEZ1_CONPW</name>
<dbReference type="GeneID" id="19206395"/>
<evidence type="ECO:0000256" key="1">
    <source>
        <dbReference type="SAM" id="MobiDB-lite"/>
    </source>
</evidence>
<accession>R7SEZ1</accession>
<evidence type="ECO:0000313" key="3">
    <source>
        <dbReference type="Proteomes" id="UP000053558"/>
    </source>
</evidence>
<gene>
    <name evidence="2" type="ORF">CONPUDRAFT_170153</name>
</gene>